<dbReference type="AlphaFoldDB" id="A0A8J7TA50"/>
<dbReference type="SUPFAM" id="SSF81606">
    <property type="entry name" value="PP2C-like"/>
    <property type="match status" value="1"/>
</dbReference>
<dbReference type="PANTHER" id="PTHR13832">
    <property type="entry name" value="PROTEIN PHOSPHATASE 2C"/>
    <property type="match status" value="1"/>
</dbReference>
<feature type="region of interest" description="Disordered" evidence="2">
    <location>
        <begin position="405"/>
        <end position="447"/>
    </location>
</feature>
<feature type="domain" description="PPM-type phosphatase" evidence="3">
    <location>
        <begin position="96"/>
        <end position="493"/>
    </location>
</feature>
<keyword evidence="5" id="KW-1185">Reference proteome</keyword>
<name>A0A8J7TA50_ATRSP</name>
<gene>
    <name evidence="4" type="primary">Pp2d1</name>
    <name evidence="4" type="ORF">GTO95_0014367</name>
</gene>
<accession>A0A8J7TA50</accession>
<evidence type="ECO:0000313" key="4">
    <source>
        <dbReference type="EMBL" id="MBN3316343.1"/>
    </source>
</evidence>
<feature type="non-terminal residue" evidence="4">
    <location>
        <position position="498"/>
    </location>
</feature>
<evidence type="ECO:0000256" key="2">
    <source>
        <dbReference type="SAM" id="MobiDB-lite"/>
    </source>
</evidence>
<feature type="compositionally biased region" description="Polar residues" evidence="2">
    <location>
        <begin position="405"/>
        <end position="422"/>
    </location>
</feature>
<dbReference type="PANTHER" id="PTHR13832:SF837">
    <property type="entry name" value="PROTEIN PHOSPHATASE 2C-LIKE DOMAIN-CONTAINING PROTEIN 1"/>
    <property type="match status" value="1"/>
</dbReference>
<dbReference type="InterPro" id="IPR036457">
    <property type="entry name" value="PPM-type-like_dom_sf"/>
</dbReference>
<dbReference type="PROSITE" id="PS51746">
    <property type="entry name" value="PPM_2"/>
    <property type="match status" value="1"/>
</dbReference>
<feature type="compositionally biased region" description="Basic and acidic residues" evidence="2">
    <location>
        <begin position="423"/>
        <end position="441"/>
    </location>
</feature>
<sequence>METDLKLSIHHSQDQSRSFDEDKHILKEGTSNKTKEDIPVAVEKNHKLTFKAHVTSSNENVKQVCTTEDSTDTINYKHKTGCCVTTFKVNHPVIKAVASCEDKNAVWKQEMEDMSIFIERYGKDKGAYFIIGLCDGFHGRYAADITSKELPVIVLEQLSKCLSTYSLTGEDINLLESFETIFQEDWKGNADQTQPFSNLQVEDLSHDERVHMAFAKAFRKMDRILGLGRNETSKIRWSGCTALICLIEGPMQDRKNVELHQAGGCKNRNPFTPQDKKNTMGKIHIANCGNTHAVLCKNGKGHRLTKDHSTSNPKERRRVLEAGGKISVNKQHGLVEGLMRATRGLGHHGDLKLKKSVIPVPYSVSLPIDDTFQVMILATSGIWDVLDEDDVAAIAMDFSSLVETPCNSNQDRGRTPNQAQLENKTDESGTLGKETRDRFQTEKPSNCVRTKTEKHFKTKTDYENLAASISKKIVETAVTSGAKENLSVITVLLPGLDV</sequence>
<evidence type="ECO:0000259" key="3">
    <source>
        <dbReference type="PROSITE" id="PS51746"/>
    </source>
</evidence>
<feature type="non-terminal residue" evidence="4">
    <location>
        <position position="1"/>
    </location>
</feature>
<reference evidence="4" key="1">
    <citation type="journal article" date="2021" name="Cell">
        <title>Tracing the genetic footprints of vertebrate landing in non-teleost ray-finned fishes.</title>
        <authorList>
            <person name="Bi X."/>
            <person name="Wang K."/>
            <person name="Yang L."/>
            <person name="Pan H."/>
            <person name="Jiang H."/>
            <person name="Wei Q."/>
            <person name="Fang M."/>
            <person name="Yu H."/>
            <person name="Zhu C."/>
            <person name="Cai Y."/>
            <person name="He Y."/>
            <person name="Gan X."/>
            <person name="Zeng H."/>
            <person name="Yu D."/>
            <person name="Zhu Y."/>
            <person name="Jiang H."/>
            <person name="Qiu Q."/>
            <person name="Yang H."/>
            <person name="Zhang Y.E."/>
            <person name="Wang W."/>
            <person name="Zhu M."/>
            <person name="He S."/>
            <person name="Zhang G."/>
        </authorList>
    </citation>
    <scope>NUCLEOTIDE SEQUENCE</scope>
    <source>
        <strain evidence="4">Allg_001</strain>
    </source>
</reference>
<evidence type="ECO:0000313" key="5">
    <source>
        <dbReference type="Proteomes" id="UP000736164"/>
    </source>
</evidence>
<dbReference type="InterPro" id="IPR001932">
    <property type="entry name" value="PPM-type_phosphatase-like_dom"/>
</dbReference>
<protein>
    <submittedName>
        <fullName evidence="4">PP2D1 protein</fullName>
    </submittedName>
</protein>
<dbReference type="Proteomes" id="UP000736164">
    <property type="component" value="Unassembled WGS sequence"/>
</dbReference>
<dbReference type="GO" id="GO:0004722">
    <property type="term" value="F:protein serine/threonine phosphatase activity"/>
    <property type="evidence" value="ECO:0007669"/>
    <property type="project" value="InterPro"/>
</dbReference>
<comment type="caution">
    <text evidence="4">The sequence shown here is derived from an EMBL/GenBank/DDBJ whole genome shotgun (WGS) entry which is preliminary data.</text>
</comment>
<dbReference type="Pfam" id="PF00481">
    <property type="entry name" value="PP2C"/>
    <property type="match status" value="1"/>
</dbReference>
<proteinExistence type="inferred from homology"/>
<evidence type="ECO:0000256" key="1">
    <source>
        <dbReference type="ARBA" id="ARBA00006702"/>
    </source>
</evidence>
<comment type="similarity">
    <text evidence="1">Belongs to the PP2C family.</text>
</comment>
<dbReference type="CDD" id="cd00143">
    <property type="entry name" value="PP2Cc"/>
    <property type="match status" value="1"/>
</dbReference>
<feature type="region of interest" description="Disordered" evidence="2">
    <location>
        <begin position="1"/>
        <end position="23"/>
    </location>
</feature>
<dbReference type="SMART" id="SM00332">
    <property type="entry name" value="PP2Cc"/>
    <property type="match status" value="1"/>
</dbReference>
<dbReference type="InterPro" id="IPR015655">
    <property type="entry name" value="PP2C"/>
</dbReference>
<dbReference type="EMBL" id="JAAWVO010028847">
    <property type="protein sequence ID" value="MBN3316343.1"/>
    <property type="molecule type" value="Genomic_DNA"/>
</dbReference>
<organism evidence="4 5">
    <name type="scientific">Atractosteus spatula</name>
    <name type="common">Alligator gar</name>
    <name type="synonym">Lepisosteus spatula</name>
    <dbReference type="NCBI Taxonomy" id="7917"/>
    <lineage>
        <taxon>Eukaryota</taxon>
        <taxon>Metazoa</taxon>
        <taxon>Chordata</taxon>
        <taxon>Craniata</taxon>
        <taxon>Vertebrata</taxon>
        <taxon>Euteleostomi</taxon>
        <taxon>Actinopterygii</taxon>
        <taxon>Neopterygii</taxon>
        <taxon>Holostei</taxon>
        <taxon>Semionotiformes</taxon>
        <taxon>Lepisosteidae</taxon>
        <taxon>Atractosteus</taxon>
    </lineage>
</organism>
<dbReference type="Gene3D" id="3.60.40.10">
    <property type="entry name" value="PPM-type phosphatase domain"/>
    <property type="match status" value="1"/>
</dbReference>